<dbReference type="Pfam" id="PF25601">
    <property type="entry name" value="AAA_lid_14"/>
    <property type="match status" value="1"/>
</dbReference>
<dbReference type="InterPro" id="IPR003593">
    <property type="entry name" value="AAA+_ATPase"/>
</dbReference>
<dbReference type="Pfam" id="PF08461">
    <property type="entry name" value="WHD_RNase_R"/>
    <property type="match status" value="1"/>
</dbReference>
<keyword evidence="5" id="KW-0804">Transcription</keyword>
<dbReference type="PROSITE" id="PS00688">
    <property type="entry name" value="SIGMA54_INTERACT_3"/>
    <property type="match status" value="1"/>
</dbReference>
<dbReference type="InterPro" id="IPR002078">
    <property type="entry name" value="Sigma_54_int"/>
</dbReference>
<dbReference type="Gene3D" id="3.40.50.300">
    <property type="entry name" value="P-loop containing nucleotide triphosphate hydrolases"/>
    <property type="match status" value="1"/>
</dbReference>
<keyword evidence="2" id="KW-0067">ATP-binding</keyword>
<evidence type="ECO:0000256" key="2">
    <source>
        <dbReference type="ARBA" id="ARBA00022840"/>
    </source>
</evidence>
<evidence type="ECO:0000256" key="4">
    <source>
        <dbReference type="ARBA" id="ARBA00023125"/>
    </source>
</evidence>
<evidence type="ECO:0000256" key="5">
    <source>
        <dbReference type="ARBA" id="ARBA00023163"/>
    </source>
</evidence>
<comment type="caution">
    <text evidence="8">The sequence shown here is derived from an EMBL/GenBank/DDBJ whole genome shotgun (WGS) entry which is preliminary data.</text>
</comment>
<dbReference type="CDD" id="cd00009">
    <property type="entry name" value="AAA"/>
    <property type="match status" value="1"/>
</dbReference>
<dbReference type="SMART" id="SM00091">
    <property type="entry name" value="PAS"/>
    <property type="match status" value="1"/>
</dbReference>
<dbReference type="NCBIfam" id="TIGR00229">
    <property type="entry name" value="sensory_box"/>
    <property type="match status" value="1"/>
</dbReference>
<evidence type="ECO:0000256" key="3">
    <source>
        <dbReference type="ARBA" id="ARBA00023015"/>
    </source>
</evidence>
<dbReference type="InterPro" id="IPR027417">
    <property type="entry name" value="P-loop_NTPase"/>
</dbReference>
<dbReference type="RefSeq" id="WP_257531557.1">
    <property type="nucleotide sequence ID" value="NZ_JANKAS010000008.1"/>
</dbReference>
<proteinExistence type="predicted"/>
<evidence type="ECO:0000259" key="7">
    <source>
        <dbReference type="PROSITE" id="PS50112"/>
    </source>
</evidence>
<dbReference type="PROSITE" id="PS50112">
    <property type="entry name" value="PAS"/>
    <property type="match status" value="1"/>
</dbReference>
<dbReference type="Pfam" id="PF13188">
    <property type="entry name" value="PAS_8"/>
    <property type="match status" value="1"/>
</dbReference>
<dbReference type="GO" id="GO:0006355">
    <property type="term" value="P:regulation of DNA-templated transcription"/>
    <property type="evidence" value="ECO:0007669"/>
    <property type="project" value="InterPro"/>
</dbReference>
<sequence>MENRKKIAMISMDYSVNIALTEQLNEVFQKEVEVVPILLDEKEVIPTEGLDLMVCTSRHLVQTIKEKITKTIPIIPVRRTINLKNITEVISINTGQRVFLVNNQLFTAKETIHELKKVGIDHINFIPYYPGCDAEIVDIAVTPGGTHLVPPGVKRIIDIGVRIIDISSIIEIFLQLNLPLKDIQILSERYSKEMVQANRYNIETNKILKATFEVTNDGIAALDVSGNLFFVNEKFAKLLGYEQTKMLSRNIVEIISNKKIIDSILSLEYIDHEIVDINNKKFMLNKTLLYQGSILKGYVLGLQEIVHIQNLEKEVRQKLFKKGFVAKYNFNDLVGVSKKLIEQINIAKKVAKSDLTVLIQGQDGTGKEIFAQAIHKNSMRKNEPFVAVNFAAISESLLESQLFGYEEGAFTGASKGGRAGLFEQADKGTIFIDEIGDTSPQIQIRLLRVLQEKEIMRVGGSKIIPIDVRVIAATNKNLLELVEQQKFRKDLYYRLKVLYLNVPTLQERKEDISLLAKYFFKNLGSNKKLTKEVEEIFLKYSWPGNIRELENLIYFIDNIVESEWVSKEDLPGDFIDGIDQYSKGEGSPPGEIDFNLLPLEDMKDYIAVLKVLDNTKELGMKLGRNKISEILKSIRIDLSPQQVRLRLKDLEKIGFVKVRSTKQGSMITEKGRHFLTDWDNKN</sequence>
<evidence type="ECO:0000259" key="6">
    <source>
        <dbReference type="PROSITE" id="PS50045"/>
    </source>
</evidence>
<evidence type="ECO:0000313" key="9">
    <source>
        <dbReference type="Proteomes" id="UP001205748"/>
    </source>
</evidence>
<protein>
    <submittedName>
        <fullName evidence="8">Sigma 54-interacting transcriptional regulator</fullName>
    </submittedName>
</protein>
<feature type="domain" description="PAS" evidence="7">
    <location>
        <begin position="204"/>
        <end position="255"/>
    </location>
</feature>
<dbReference type="PANTHER" id="PTHR32071">
    <property type="entry name" value="TRANSCRIPTIONAL REGULATORY PROTEIN"/>
    <property type="match status" value="1"/>
</dbReference>
<keyword evidence="4" id="KW-0238">DNA-binding</keyword>
<dbReference type="InterPro" id="IPR058031">
    <property type="entry name" value="AAA_lid_NorR"/>
</dbReference>
<dbReference type="InterPro" id="IPR036388">
    <property type="entry name" value="WH-like_DNA-bd_sf"/>
</dbReference>
<organism evidence="8 9">
    <name type="scientific">Irregularibacter muris</name>
    <dbReference type="NCBI Taxonomy" id="1796619"/>
    <lineage>
        <taxon>Bacteria</taxon>
        <taxon>Bacillati</taxon>
        <taxon>Bacillota</taxon>
        <taxon>Clostridia</taxon>
        <taxon>Eubacteriales</taxon>
        <taxon>Eubacteriaceae</taxon>
        <taxon>Irregularibacter</taxon>
    </lineage>
</organism>
<dbReference type="PROSITE" id="PS00676">
    <property type="entry name" value="SIGMA54_INTERACT_2"/>
    <property type="match status" value="1"/>
</dbReference>
<dbReference type="InterPro" id="IPR000014">
    <property type="entry name" value="PAS"/>
</dbReference>
<dbReference type="SUPFAM" id="SSF52540">
    <property type="entry name" value="P-loop containing nucleoside triphosphate hydrolases"/>
    <property type="match status" value="1"/>
</dbReference>
<name>A0AAE3L058_9FIRM</name>
<dbReference type="GO" id="GO:0003677">
    <property type="term" value="F:DNA binding"/>
    <property type="evidence" value="ECO:0007669"/>
    <property type="project" value="UniProtKB-KW"/>
</dbReference>
<dbReference type="InterPro" id="IPR025944">
    <property type="entry name" value="Sigma_54_int_dom_CS"/>
</dbReference>
<keyword evidence="1" id="KW-0547">Nucleotide-binding</keyword>
<dbReference type="GO" id="GO:0005524">
    <property type="term" value="F:ATP binding"/>
    <property type="evidence" value="ECO:0007669"/>
    <property type="project" value="UniProtKB-KW"/>
</dbReference>
<keyword evidence="9" id="KW-1185">Reference proteome</keyword>
<dbReference type="PROSITE" id="PS50045">
    <property type="entry name" value="SIGMA54_INTERACT_4"/>
    <property type="match status" value="1"/>
</dbReference>
<dbReference type="SMART" id="SM00382">
    <property type="entry name" value="AAA"/>
    <property type="match status" value="1"/>
</dbReference>
<dbReference type="SUPFAM" id="SSF55785">
    <property type="entry name" value="PYP-like sensor domain (PAS domain)"/>
    <property type="match status" value="1"/>
</dbReference>
<reference evidence="8" key="1">
    <citation type="submission" date="2022-07" db="EMBL/GenBank/DDBJ databases">
        <title>Enhanced cultured diversity of the mouse gut microbiota enables custom-made synthetic communities.</title>
        <authorList>
            <person name="Afrizal A."/>
        </authorList>
    </citation>
    <scope>NUCLEOTIDE SEQUENCE</scope>
    <source>
        <strain evidence="8">DSM 28593</strain>
    </source>
</reference>
<dbReference type="PANTHER" id="PTHR32071:SF57">
    <property type="entry name" value="C4-DICARBOXYLATE TRANSPORT TRANSCRIPTIONAL REGULATORY PROTEIN DCTD"/>
    <property type="match status" value="1"/>
</dbReference>
<evidence type="ECO:0000256" key="1">
    <source>
        <dbReference type="ARBA" id="ARBA00022741"/>
    </source>
</evidence>
<dbReference type="Gene3D" id="1.10.8.60">
    <property type="match status" value="1"/>
</dbReference>
<dbReference type="InterPro" id="IPR035965">
    <property type="entry name" value="PAS-like_dom_sf"/>
</dbReference>
<dbReference type="AlphaFoldDB" id="A0AAE3L058"/>
<evidence type="ECO:0000313" key="8">
    <source>
        <dbReference type="EMBL" id="MCR1899327.1"/>
    </source>
</evidence>
<dbReference type="Proteomes" id="UP001205748">
    <property type="component" value="Unassembled WGS sequence"/>
</dbReference>
<dbReference type="EMBL" id="JANKAS010000008">
    <property type="protein sequence ID" value="MCR1899327.1"/>
    <property type="molecule type" value="Genomic_DNA"/>
</dbReference>
<dbReference type="FunFam" id="3.40.50.300:FF:000006">
    <property type="entry name" value="DNA-binding transcriptional regulator NtrC"/>
    <property type="match status" value="1"/>
</dbReference>
<dbReference type="InterPro" id="IPR013668">
    <property type="entry name" value="RNase_R_HTH_12"/>
</dbReference>
<dbReference type="InterPro" id="IPR025943">
    <property type="entry name" value="Sigma_54_int_dom_ATP-bd_2"/>
</dbReference>
<dbReference type="Gene3D" id="1.10.10.10">
    <property type="entry name" value="Winged helix-like DNA-binding domain superfamily/Winged helix DNA-binding domain"/>
    <property type="match status" value="1"/>
</dbReference>
<gene>
    <name evidence="8" type="ORF">NSA47_10065</name>
</gene>
<dbReference type="Pfam" id="PF00158">
    <property type="entry name" value="Sigma54_activat"/>
    <property type="match status" value="1"/>
</dbReference>
<dbReference type="CDD" id="cd00130">
    <property type="entry name" value="PAS"/>
    <property type="match status" value="1"/>
</dbReference>
<feature type="domain" description="Sigma-54 factor interaction" evidence="6">
    <location>
        <begin position="333"/>
        <end position="553"/>
    </location>
</feature>
<dbReference type="Gene3D" id="3.30.450.20">
    <property type="entry name" value="PAS domain"/>
    <property type="match status" value="1"/>
</dbReference>
<accession>A0AAE3L058</accession>
<keyword evidence="3" id="KW-0805">Transcription regulation</keyword>